<sequence>MKLDRSATRSGRGWSEQILAALRTRALDKYQSETPYTTGQPLGGFVQTLAGAERSRCTHHVWISEGHTDGNRTDH</sequence>
<dbReference type="Proteomes" id="UP000215086">
    <property type="component" value="Chromosome"/>
</dbReference>
<dbReference type="AlphaFoldDB" id="A0A286RE43"/>
<dbReference type="KEGG" id="ttf:THTE_1632"/>
<protein>
    <submittedName>
        <fullName evidence="1">Uncharacterized protein</fullName>
    </submittedName>
</protein>
<organism evidence="1 2">
    <name type="scientific">Thermogutta terrifontis</name>
    <dbReference type="NCBI Taxonomy" id="1331910"/>
    <lineage>
        <taxon>Bacteria</taxon>
        <taxon>Pseudomonadati</taxon>
        <taxon>Planctomycetota</taxon>
        <taxon>Planctomycetia</taxon>
        <taxon>Pirellulales</taxon>
        <taxon>Thermoguttaceae</taxon>
        <taxon>Thermogutta</taxon>
    </lineage>
</organism>
<reference evidence="1 2" key="1">
    <citation type="journal article" name="Front. Microbiol.">
        <title>Sugar Metabolism of the First Thermophilic Planctomycete Thermogutta terrifontis: Comparative Genomic and Transcriptomic Approaches.</title>
        <authorList>
            <person name="Elcheninov A.G."/>
            <person name="Menzel P."/>
            <person name="Gudbergsdottir S.R."/>
            <person name="Slesarev A.I."/>
            <person name="Kadnikov V.V."/>
            <person name="Krogh A."/>
            <person name="Bonch-Osmolovskaya E.A."/>
            <person name="Peng X."/>
            <person name="Kublanov I.V."/>
        </authorList>
    </citation>
    <scope>NUCLEOTIDE SEQUENCE [LARGE SCALE GENOMIC DNA]</scope>
    <source>
        <strain evidence="1 2">R1</strain>
    </source>
</reference>
<accession>A0A286RE43</accession>
<proteinExistence type="predicted"/>
<evidence type="ECO:0000313" key="1">
    <source>
        <dbReference type="EMBL" id="ASV74234.1"/>
    </source>
</evidence>
<keyword evidence="2" id="KW-1185">Reference proteome</keyword>
<dbReference type="EMBL" id="CP018477">
    <property type="protein sequence ID" value="ASV74234.1"/>
    <property type="molecule type" value="Genomic_DNA"/>
</dbReference>
<gene>
    <name evidence="1" type="ORF">THTE_1632</name>
</gene>
<name>A0A286RE43_9BACT</name>
<evidence type="ECO:0000313" key="2">
    <source>
        <dbReference type="Proteomes" id="UP000215086"/>
    </source>
</evidence>